<dbReference type="GO" id="GO:0001725">
    <property type="term" value="C:stress fiber"/>
    <property type="evidence" value="ECO:0007669"/>
    <property type="project" value="TreeGrafter"/>
</dbReference>
<dbReference type="PANTHER" id="PTHR24207">
    <property type="entry name" value="ZYX102 PROTEIN"/>
    <property type="match status" value="1"/>
</dbReference>
<keyword evidence="5" id="KW-1185">Reference proteome</keyword>
<proteinExistence type="predicted"/>
<dbReference type="GO" id="GO:0005925">
    <property type="term" value="C:focal adhesion"/>
    <property type="evidence" value="ECO:0007669"/>
    <property type="project" value="TreeGrafter"/>
</dbReference>
<comment type="caution">
    <text evidence="4">The sequence shown here is derived from an EMBL/GenBank/DDBJ whole genome shotgun (WGS) entry which is preliminary data.</text>
</comment>
<feature type="compositionally biased region" description="Low complexity" evidence="3">
    <location>
        <begin position="370"/>
        <end position="380"/>
    </location>
</feature>
<feature type="region of interest" description="Disordered" evidence="3">
    <location>
        <begin position="240"/>
        <end position="417"/>
    </location>
</feature>
<keyword evidence="2" id="KW-0440">LIM domain</keyword>
<gene>
    <name evidence="4" type="ORF">DUI87_21243</name>
</gene>
<feature type="compositionally biased region" description="Low complexity" evidence="3">
    <location>
        <begin position="251"/>
        <end position="273"/>
    </location>
</feature>
<keyword evidence="1" id="KW-0677">Repeat</keyword>
<reference evidence="4 5" key="1">
    <citation type="submission" date="2018-07" db="EMBL/GenBank/DDBJ databases">
        <title>A high quality draft genome assembly of the barn swallow (H. rustica rustica).</title>
        <authorList>
            <person name="Formenti G."/>
            <person name="Chiara M."/>
            <person name="Poveda L."/>
            <person name="Francoijs K.-J."/>
            <person name="Bonisoli-Alquati A."/>
            <person name="Canova L."/>
            <person name="Gianfranceschi L."/>
            <person name="Horner D.S."/>
            <person name="Saino N."/>
        </authorList>
    </citation>
    <scope>NUCLEOTIDE SEQUENCE [LARGE SCALE GENOMIC DNA]</scope>
    <source>
        <strain evidence="4">Chelidonia</strain>
        <tissue evidence="4">Blood</tissue>
    </source>
</reference>
<dbReference type="PANTHER" id="PTHR24207:SF0">
    <property type="entry name" value="LIPOMA-PREFERRED PARTNER"/>
    <property type="match status" value="1"/>
</dbReference>
<dbReference type="AlphaFoldDB" id="A0A3M0JP70"/>
<dbReference type="STRING" id="333673.A0A3M0JP70"/>
<protein>
    <submittedName>
        <fullName evidence="4">Uncharacterized protein</fullName>
    </submittedName>
</protein>
<dbReference type="EMBL" id="QRBI01000134">
    <property type="protein sequence ID" value="RMC02081.1"/>
    <property type="molecule type" value="Genomic_DNA"/>
</dbReference>
<keyword evidence="2" id="KW-0479">Metal-binding</keyword>
<evidence type="ECO:0000313" key="4">
    <source>
        <dbReference type="EMBL" id="RMC02081.1"/>
    </source>
</evidence>
<name>A0A3M0JP70_HIRRU</name>
<sequence length="665" mass="70750">MSHPSWLPPKSTNEPLGHVTARMETTHTFGTPSISVSTQQTPKKFAPVVAPKPKYNPYKQPGGDGNTLEYEIIGKCSGVGKRWKNGWFLVGDFVEYGKIHVVTCLKGDFLPPPPPPVDDLGNITSSQGAFPPPPPLDDVTYNVQVKEISQPPQAPSKTNVPGAEGTVGPLLCFESLAVTFADICGIHLQSFTCELGAETEPGDRSVGVAEVHANPGGKTLEERRSSLDAEIDSLTSILADLESSSPYKPRTQQGSGTSSSSTAATPSVSTPVTGHKRMIIPNQPPLTATKKSTAKGPGQPAPIPVTPVGTLKPQPVPASYATASTPSRPAFNVQVRTAQPSPHYQPPSPQPGHYSSLGPGQPYATAPSRQPAAPQYGAPQPHGPGYGYAPPPGRPTEPTYGYAPPQGRYQEPYYGGYGGRNGSEAPYVPQSSWKAEPAYPASNAMGQAAPGLYQPPGTKKTYITDPVLAPQPPALQQKAIEPKVKIHAFSLEKNGLSGQGRSCSVYATGGFLLGCHQEVCMQSRAWRGYVKKIQTEGVELGCCKLAQGKEVIVKIHIYSTPAFGWHKVEVKLPQPKQVMVLLKDATLQWIEIAALGCPGDHSGYPSSGPASSTPAFRPEDELEHLTKKMLYDMENPPSDDYFGSGVTCGVTTPGKSLADQQIKVF</sequence>
<evidence type="ECO:0000256" key="2">
    <source>
        <dbReference type="ARBA" id="ARBA00023038"/>
    </source>
</evidence>
<evidence type="ECO:0000256" key="3">
    <source>
        <dbReference type="SAM" id="MobiDB-lite"/>
    </source>
</evidence>
<dbReference type="OrthoDB" id="25414at2759"/>
<keyword evidence="2" id="KW-0862">Zinc</keyword>
<evidence type="ECO:0000256" key="1">
    <source>
        <dbReference type="ARBA" id="ARBA00022737"/>
    </source>
</evidence>
<accession>A0A3M0JP70</accession>
<evidence type="ECO:0000313" key="5">
    <source>
        <dbReference type="Proteomes" id="UP000269221"/>
    </source>
</evidence>
<dbReference type="GO" id="GO:0098609">
    <property type="term" value="P:cell-cell adhesion"/>
    <property type="evidence" value="ECO:0007669"/>
    <property type="project" value="TreeGrafter"/>
</dbReference>
<dbReference type="Proteomes" id="UP000269221">
    <property type="component" value="Unassembled WGS sequence"/>
</dbReference>
<feature type="region of interest" description="Disordered" evidence="3">
    <location>
        <begin position="199"/>
        <end position="222"/>
    </location>
</feature>
<organism evidence="4 5">
    <name type="scientific">Hirundo rustica rustica</name>
    <dbReference type="NCBI Taxonomy" id="333673"/>
    <lineage>
        <taxon>Eukaryota</taxon>
        <taxon>Metazoa</taxon>
        <taxon>Chordata</taxon>
        <taxon>Craniata</taxon>
        <taxon>Vertebrata</taxon>
        <taxon>Euteleostomi</taxon>
        <taxon>Archelosauria</taxon>
        <taxon>Archosauria</taxon>
        <taxon>Dinosauria</taxon>
        <taxon>Saurischia</taxon>
        <taxon>Theropoda</taxon>
        <taxon>Coelurosauria</taxon>
        <taxon>Aves</taxon>
        <taxon>Neognathae</taxon>
        <taxon>Neoaves</taxon>
        <taxon>Telluraves</taxon>
        <taxon>Australaves</taxon>
        <taxon>Passeriformes</taxon>
        <taxon>Sylvioidea</taxon>
        <taxon>Hirundinidae</taxon>
        <taxon>Hirundo</taxon>
    </lineage>
</organism>